<evidence type="ECO:0000313" key="2">
    <source>
        <dbReference type="EMBL" id="KAK1929399.1"/>
    </source>
</evidence>
<organism evidence="2 3">
    <name type="scientific">Phytophthora citrophthora</name>
    <dbReference type="NCBI Taxonomy" id="4793"/>
    <lineage>
        <taxon>Eukaryota</taxon>
        <taxon>Sar</taxon>
        <taxon>Stramenopiles</taxon>
        <taxon>Oomycota</taxon>
        <taxon>Peronosporomycetes</taxon>
        <taxon>Peronosporales</taxon>
        <taxon>Peronosporaceae</taxon>
        <taxon>Phytophthora</taxon>
    </lineage>
</organism>
<feature type="region of interest" description="Disordered" evidence="1">
    <location>
        <begin position="42"/>
        <end position="62"/>
    </location>
</feature>
<dbReference type="Proteomes" id="UP001259832">
    <property type="component" value="Unassembled WGS sequence"/>
</dbReference>
<comment type="caution">
    <text evidence="2">The sequence shown here is derived from an EMBL/GenBank/DDBJ whole genome shotgun (WGS) entry which is preliminary data.</text>
</comment>
<evidence type="ECO:0000313" key="3">
    <source>
        <dbReference type="Proteomes" id="UP001259832"/>
    </source>
</evidence>
<keyword evidence="3" id="KW-1185">Reference proteome</keyword>
<feature type="compositionally biased region" description="Basic residues" evidence="1">
    <location>
        <begin position="42"/>
        <end position="56"/>
    </location>
</feature>
<dbReference type="AlphaFoldDB" id="A0AAD9FZV8"/>
<name>A0AAD9FZV8_9STRA</name>
<gene>
    <name evidence="2" type="ORF">P3T76_015151</name>
</gene>
<dbReference type="EMBL" id="JASMQC010000049">
    <property type="protein sequence ID" value="KAK1929399.1"/>
    <property type="molecule type" value="Genomic_DNA"/>
</dbReference>
<reference evidence="2" key="1">
    <citation type="submission" date="2023-08" db="EMBL/GenBank/DDBJ databases">
        <title>Reference Genome Resource for the Citrus Pathogen Phytophthora citrophthora.</title>
        <authorList>
            <person name="Moller H."/>
            <person name="Coetzee B."/>
            <person name="Rose L.J."/>
            <person name="Van Niekerk J.M."/>
        </authorList>
    </citation>
    <scope>NUCLEOTIDE SEQUENCE</scope>
    <source>
        <strain evidence="2">STE-U-9442</strain>
    </source>
</reference>
<evidence type="ECO:0000256" key="1">
    <source>
        <dbReference type="SAM" id="MobiDB-lite"/>
    </source>
</evidence>
<proteinExistence type="predicted"/>
<accession>A0AAD9FZV8</accession>
<sequence>MDGYNEAKDPPMVIIPFCGQTWVQYVKWVSYMELQPGYQCRHGKRKSRTDRKREKRFKLLLE</sequence>
<protein>
    <submittedName>
        <fullName evidence="2">Uncharacterized protein</fullName>
    </submittedName>
</protein>